<evidence type="ECO:0000313" key="2">
    <source>
        <dbReference type="EnsemblPlants" id="OMERI02G05880.1"/>
    </source>
</evidence>
<organism evidence="2">
    <name type="scientific">Oryza meridionalis</name>
    <dbReference type="NCBI Taxonomy" id="40149"/>
    <lineage>
        <taxon>Eukaryota</taxon>
        <taxon>Viridiplantae</taxon>
        <taxon>Streptophyta</taxon>
        <taxon>Embryophyta</taxon>
        <taxon>Tracheophyta</taxon>
        <taxon>Spermatophyta</taxon>
        <taxon>Magnoliopsida</taxon>
        <taxon>Liliopsida</taxon>
        <taxon>Poales</taxon>
        <taxon>Poaceae</taxon>
        <taxon>BOP clade</taxon>
        <taxon>Oryzoideae</taxon>
        <taxon>Oryzeae</taxon>
        <taxon>Oryzinae</taxon>
        <taxon>Oryza</taxon>
    </lineage>
</organism>
<evidence type="ECO:0000313" key="3">
    <source>
        <dbReference type="Proteomes" id="UP000008021"/>
    </source>
</evidence>
<dbReference type="EnsemblPlants" id="OMERI02G05880.1">
    <property type="protein sequence ID" value="OMERI02G05880.1"/>
    <property type="gene ID" value="OMERI02G05880"/>
</dbReference>
<protein>
    <submittedName>
        <fullName evidence="2">Uncharacterized protein</fullName>
    </submittedName>
</protein>
<reference evidence="2" key="1">
    <citation type="submission" date="2015-04" db="UniProtKB">
        <authorList>
            <consortium name="EnsemblPlants"/>
        </authorList>
    </citation>
    <scope>IDENTIFICATION</scope>
</reference>
<proteinExistence type="predicted"/>
<evidence type="ECO:0000256" key="1">
    <source>
        <dbReference type="SAM" id="MobiDB-lite"/>
    </source>
</evidence>
<accession>A0A0E0CG59</accession>
<dbReference type="Gramene" id="OMERI02G05880.1">
    <property type="protein sequence ID" value="OMERI02G05880.1"/>
    <property type="gene ID" value="OMERI02G05880"/>
</dbReference>
<reference evidence="2" key="2">
    <citation type="submission" date="2018-05" db="EMBL/GenBank/DDBJ databases">
        <title>OmerRS3 (Oryza meridionalis Reference Sequence Version 3).</title>
        <authorList>
            <person name="Zhang J."/>
            <person name="Kudrna D."/>
            <person name="Lee S."/>
            <person name="Talag J."/>
            <person name="Welchert J."/>
            <person name="Wing R.A."/>
        </authorList>
    </citation>
    <scope>NUCLEOTIDE SEQUENCE [LARGE SCALE GENOMIC DNA]</scope>
    <source>
        <strain evidence="2">cv. OR44</strain>
    </source>
</reference>
<sequence length="63" mass="6527">MAGQTGVIFLGENGETVEEVVGVQFHHLGASGRGGVVRILRRSGRQGQPRVVTGEVAGGRGRS</sequence>
<dbReference type="AlphaFoldDB" id="A0A0E0CG59"/>
<name>A0A0E0CG59_9ORYZ</name>
<feature type="region of interest" description="Disordered" evidence="1">
    <location>
        <begin position="44"/>
        <end position="63"/>
    </location>
</feature>
<dbReference type="HOGENOM" id="CLU_2889620_0_0_1"/>
<dbReference type="Proteomes" id="UP000008021">
    <property type="component" value="Chromosome 2"/>
</dbReference>
<keyword evidence="3" id="KW-1185">Reference proteome</keyword>